<name>A0A0D8IER6_9CLOT</name>
<keyword evidence="2" id="KW-1185">Reference proteome</keyword>
<organism evidence="1 2">
    <name type="scientific">Clostridium aceticum</name>
    <dbReference type="NCBI Taxonomy" id="84022"/>
    <lineage>
        <taxon>Bacteria</taxon>
        <taxon>Bacillati</taxon>
        <taxon>Bacillota</taxon>
        <taxon>Clostridia</taxon>
        <taxon>Eubacteriales</taxon>
        <taxon>Clostridiaceae</taxon>
        <taxon>Clostridium</taxon>
    </lineage>
</organism>
<dbReference type="KEGG" id="cace:CACET_c06900"/>
<proteinExistence type="predicted"/>
<reference evidence="1 2" key="1">
    <citation type="submission" date="2014-10" db="EMBL/GenBank/DDBJ databases">
        <title>Genome sequence of Clostridium aceticum DSM 1496.</title>
        <authorList>
            <person name="Poehlein A."/>
            <person name="Schiel-Bengelsdorf B."/>
            <person name="Gottschalk G."/>
            <person name="Duerre P."/>
            <person name="Daniel R."/>
        </authorList>
    </citation>
    <scope>NUCLEOTIDE SEQUENCE [LARGE SCALE GENOMIC DNA]</scope>
    <source>
        <strain evidence="1 2">DSM 1496</strain>
    </source>
</reference>
<evidence type="ECO:0000313" key="1">
    <source>
        <dbReference type="EMBL" id="AKL94200.1"/>
    </source>
</evidence>
<evidence type="ECO:0000313" key="2">
    <source>
        <dbReference type="Proteomes" id="UP000035704"/>
    </source>
</evidence>
<dbReference type="EMBL" id="CP009687">
    <property type="protein sequence ID" value="AKL94200.1"/>
    <property type="molecule type" value="Genomic_DNA"/>
</dbReference>
<dbReference type="Gene3D" id="2.60.120.260">
    <property type="entry name" value="Galactose-binding domain-like"/>
    <property type="match status" value="1"/>
</dbReference>
<dbReference type="OrthoDB" id="1949232at2"/>
<gene>
    <name evidence="1" type="ORF">CACET_c06900</name>
</gene>
<accession>A0A0D8IER6</accession>
<dbReference type="AlphaFoldDB" id="A0A0D8IER6"/>
<protein>
    <submittedName>
        <fullName evidence="1">Uncharacterized protein</fullName>
    </submittedName>
</protein>
<dbReference type="PATRIC" id="fig|84022.5.peg.1398"/>
<dbReference type="Proteomes" id="UP000035704">
    <property type="component" value="Chromosome"/>
</dbReference>
<sequence length="449" mass="51594">MGSSYIHEFDIHEMFSSTDMQKIFIGASKKNAEEFVVINIVNDERFLQEETKKQLQCLDNLIYFEDLDEAIVLVTRFNKAIYLTEYMDQNVVSIKERLDLAYQYLKKIAMYEDLPNDIKGMLIEEAQVIIKDGNIALNDLLIIGKNSISREDNFQRVSKLVGSVLNTIIFSNTSSNNKQSQDLSKVLELINSLQYATHQYESLSGILKAFNQLDNTSTNHKEDEEAEELPQQDHKYAGRSRKEKQGYTLKKVSVGILLAGLIIVVLVLVGGDKFTSVDNKVEIYYDSEDSDDNTVDHGDEGNSEGQNPFAEGSHSSERLEEYKISNLNPDFIKVDKSIFRSGEYSLKFINSTYDVSKSIYLNHVNLYKNTTFSLWIMADTLEEIRLNFKGYNNSHLISEKFIYHRPKVAGVWEMIYFDVPDGEYNKIKLTLFNTDATVWIDDIKINSYK</sequence>
<dbReference type="RefSeq" id="WP_044822969.1">
    <property type="nucleotide sequence ID" value="NZ_CP009687.1"/>
</dbReference>